<reference evidence="2" key="1">
    <citation type="journal article" date="2022" name="bioRxiv">
        <title>Genomics of Preaxostyla Flagellates Illuminates Evolutionary Transitions and the Path Towards Mitochondrial Loss.</title>
        <authorList>
            <person name="Novak L.V.F."/>
            <person name="Treitli S.C."/>
            <person name="Pyrih J."/>
            <person name="Halakuc P."/>
            <person name="Pipaliya S.V."/>
            <person name="Vacek V."/>
            <person name="Brzon O."/>
            <person name="Soukal P."/>
            <person name="Eme L."/>
            <person name="Dacks J.B."/>
            <person name="Karnkowska A."/>
            <person name="Elias M."/>
            <person name="Hampl V."/>
        </authorList>
    </citation>
    <scope>NUCLEOTIDE SEQUENCE</scope>
    <source>
        <strain evidence="2">RCP-MX</strain>
    </source>
</reference>
<dbReference type="InterPro" id="IPR011989">
    <property type="entry name" value="ARM-like"/>
</dbReference>
<dbReference type="Proteomes" id="UP001141327">
    <property type="component" value="Unassembled WGS sequence"/>
</dbReference>
<name>A0ABQ8UF06_9EUKA</name>
<feature type="compositionally biased region" description="Polar residues" evidence="1">
    <location>
        <begin position="718"/>
        <end position="730"/>
    </location>
</feature>
<protein>
    <submittedName>
        <fullName evidence="2">Uncharacterized protein</fullName>
    </submittedName>
</protein>
<proteinExistence type="predicted"/>
<dbReference type="EMBL" id="JAPMOS010000038">
    <property type="protein sequence ID" value="KAJ4457869.1"/>
    <property type="molecule type" value="Genomic_DNA"/>
</dbReference>
<comment type="caution">
    <text evidence="2">The sequence shown here is derived from an EMBL/GenBank/DDBJ whole genome shotgun (WGS) entry which is preliminary data.</text>
</comment>
<feature type="compositionally biased region" description="Low complexity" evidence="1">
    <location>
        <begin position="707"/>
        <end position="716"/>
    </location>
</feature>
<sequence length="1168" mass="126617">MADTVLERGLNDAVPIPERCAILNAYKVDRQRREPTAALLIQFLQRHSLSAFPNELFPYVMKYFKRLVGLLHHCIAPESLPEWNNQTDDASLDSYLLIYSAMARSLQYKIRDRDSDAILGSFVPLINRIASKCLPPRWENSQDGFRVVLLARLLFCMFRHTAIWEGITASTAQAVNGFMCAPVPEEMLPARPVPAGQPEGESAGSLPPRLEQQYEELVGQMCPWWKAKKWLARLYRRCRPDGPAEMRHFVGDAAPQLVRYCLDVIQAQSVGYVPQHHLAGALDILGALAPIPKPEGRRRGAGGEGDDDDDDQETGRRRRGGRVRPAPKKKKAQRQPPGLFETQVLPRLRDLLPRLVALAQVPSDDLTLACQNPVEYAKGENDFTAHLQAPRRAVLGYLDDTLAHKAACALVFGYLGSQLRALTSPETPRGREEGRQVEALLFLLTALPSHMAPPDPFAPRHPSGGPAGLFTAAAAPTTPTSTAVTMLMEHMVMPLLRPVASAGGIAATTLWTGLVPLQAGMLYKAMFQAIQWTPAHLGGVVSALLDTLVPAEGDRPVDMTILARHGAGVSLQVFIAAGAEAKAAAEDEALAVEITPEMQTSTEPCEPGLEGLLVAQRILPHAGALLDTFCQMGLQMHSDDLFDSMGFLAEALDRRTILRYGPRTVESLCRLIESPADPIRSATRHHHRTIRDNENRVDLPGEDDNDAGNNNADEAGVTATNPHPNENANLEDSVVGGDDDQVAMMQMSACHVLNGLLVTLYRTCLDRAGAPVANEAGTAAQSRAVVEAIENTIMGFVPRMITPDLIEFHEEILGLLMVDITHPTHTHLAGCEAPRCLVHASETWLIDSLGLVCNLAARSWALQHEQCAASEPLVHRWRELVQRALAQLAEETETVDAASCAHLLTAPFLRALVIRRRLPAATVEAAQPGSPLHTQLSAVLADLARSLARHQTLPKAPRRLLLSALGCCALSWCWGATPQHAIDYPLDVDTMRDALGLLVNEAELWAGGEGGDADDEEDEIDAADCPADLDDCLGDEALVTARACQRTLHALAAGGLAALAGRVHGGLVAIPPALVAEFSLQKVVALSGLGDLLEDGEADADGADSIAWCARVLAALGQTLGCRVVDPSEVERDWVRGFMGRFQDRIQDFLPSLGARQLRALNLLTNSQ</sequence>
<evidence type="ECO:0000313" key="2">
    <source>
        <dbReference type="EMBL" id="KAJ4457869.1"/>
    </source>
</evidence>
<dbReference type="Gene3D" id="1.25.10.10">
    <property type="entry name" value="Leucine-rich Repeat Variant"/>
    <property type="match status" value="1"/>
</dbReference>
<feature type="region of interest" description="Disordered" evidence="1">
    <location>
        <begin position="293"/>
        <end position="340"/>
    </location>
</feature>
<organism evidence="2 3">
    <name type="scientific">Paratrimastix pyriformis</name>
    <dbReference type="NCBI Taxonomy" id="342808"/>
    <lineage>
        <taxon>Eukaryota</taxon>
        <taxon>Metamonada</taxon>
        <taxon>Preaxostyla</taxon>
        <taxon>Paratrimastigidae</taxon>
        <taxon>Paratrimastix</taxon>
    </lineage>
</organism>
<keyword evidence="3" id="KW-1185">Reference proteome</keyword>
<feature type="compositionally biased region" description="Basic residues" evidence="1">
    <location>
        <begin position="316"/>
        <end position="333"/>
    </location>
</feature>
<accession>A0ABQ8UF06</accession>
<feature type="region of interest" description="Disordered" evidence="1">
    <location>
        <begin position="680"/>
        <end position="735"/>
    </location>
</feature>
<evidence type="ECO:0000313" key="3">
    <source>
        <dbReference type="Proteomes" id="UP001141327"/>
    </source>
</evidence>
<gene>
    <name evidence="2" type="ORF">PAPYR_6547</name>
</gene>
<feature type="compositionally biased region" description="Basic and acidic residues" evidence="1">
    <location>
        <begin position="690"/>
        <end position="699"/>
    </location>
</feature>
<dbReference type="SUPFAM" id="SSF48371">
    <property type="entry name" value="ARM repeat"/>
    <property type="match status" value="1"/>
</dbReference>
<evidence type="ECO:0000256" key="1">
    <source>
        <dbReference type="SAM" id="MobiDB-lite"/>
    </source>
</evidence>
<dbReference type="InterPro" id="IPR016024">
    <property type="entry name" value="ARM-type_fold"/>
</dbReference>